<keyword evidence="4" id="KW-0812">Transmembrane</keyword>
<name>A0ABR7Q944_9FLAO</name>
<dbReference type="Gene3D" id="1.25.40.10">
    <property type="entry name" value="Tetratricopeptide repeat domain"/>
    <property type="match status" value="2"/>
</dbReference>
<keyword evidence="1" id="KW-0677">Repeat</keyword>
<keyword evidence="4" id="KW-0472">Membrane</keyword>
<evidence type="ECO:0000256" key="3">
    <source>
        <dbReference type="PROSITE-ProRule" id="PRU00339"/>
    </source>
</evidence>
<dbReference type="InterPro" id="IPR011990">
    <property type="entry name" value="TPR-like_helical_dom_sf"/>
</dbReference>
<evidence type="ECO:0000256" key="2">
    <source>
        <dbReference type="ARBA" id="ARBA00022803"/>
    </source>
</evidence>
<accession>A0ABR7Q944</accession>
<sequence>MRQEYTIVLIISLLVFRRLVIVIHEFGHAIATLLNSDDRVTVYIGSYGNPEKSFRFQMKRLECFIKYNVFTWKGGVCVPHGKNISWKGSFLISLFGPLTTFFIACIAGASLLFFEKYSVWNVIFFALAFTCFLDFAYNIIPRKTPIQLHDGTFTNNDGKSLLHLWKLKPIYELYKEATAYYTDKEYVKAAELFEKCNKILPKDRELNRTTITSFLAAKKYAKAIELQEVYSKNYKDSYDVHDHVNIGVIEIHHKNYANALDSFEKALAINPKHAHILNNRGYALGLLDRHEEAIIDLNKAISLDETFSYAWDNRGLSKIMLGQLEDGFEDLQKSIALDDQNSYVYRNLGIYHFQKKEYSKAFGFYQKALELDPETHEIQEYIDEVQAKLNS</sequence>
<dbReference type="PANTHER" id="PTHR44858">
    <property type="entry name" value="TETRATRICOPEPTIDE REPEAT PROTEIN 6"/>
    <property type="match status" value="1"/>
</dbReference>
<protein>
    <submittedName>
        <fullName evidence="5">M50 family metallopeptidase</fullName>
    </submittedName>
</protein>
<dbReference type="SMART" id="SM00028">
    <property type="entry name" value="TPR"/>
    <property type="match status" value="5"/>
</dbReference>
<keyword evidence="6" id="KW-1185">Reference proteome</keyword>
<feature type="repeat" description="TPR" evidence="3">
    <location>
        <begin position="342"/>
        <end position="375"/>
    </location>
</feature>
<dbReference type="RefSeq" id="WP_187562105.1">
    <property type="nucleotide sequence ID" value="NZ_JACGWS010000005.1"/>
</dbReference>
<dbReference type="PROSITE" id="PS50293">
    <property type="entry name" value="TPR_REGION"/>
    <property type="match status" value="1"/>
</dbReference>
<keyword evidence="2 3" id="KW-0802">TPR repeat</keyword>
<keyword evidence="4" id="KW-1133">Transmembrane helix</keyword>
<feature type="transmembrane region" description="Helical" evidence="4">
    <location>
        <begin position="119"/>
        <end position="140"/>
    </location>
</feature>
<dbReference type="SUPFAM" id="SSF48452">
    <property type="entry name" value="TPR-like"/>
    <property type="match status" value="2"/>
</dbReference>
<proteinExistence type="predicted"/>
<evidence type="ECO:0000313" key="6">
    <source>
        <dbReference type="Proteomes" id="UP000619238"/>
    </source>
</evidence>
<dbReference type="Pfam" id="PF13431">
    <property type="entry name" value="TPR_17"/>
    <property type="match status" value="1"/>
</dbReference>
<dbReference type="InterPro" id="IPR019734">
    <property type="entry name" value="TPR_rpt"/>
</dbReference>
<evidence type="ECO:0000256" key="1">
    <source>
        <dbReference type="ARBA" id="ARBA00022737"/>
    </source>
</evidence>
<evidence type="ECO:0000313" key="5">
    <source>
        <dbReference type="EMBL" id="MBC8755058.1"/>
    </source>
</evidence>
<dbReference type="PROSITE" id="PS50005">
    <property type="entry name" value="TPR"/>
    <property type="match status" value="2"/>
</dbReference>
<organism evidence="5 6">
    <name type="scientific">Kordia aestuariivivens</name>
    <dbReference type="NCBI Taxonomy" id="2759037"/>
    <lineage>
        <taxon>Bacteria</taxon>
        <taxon>Pseudomonadati</taxon>
        <taxon>Bacteroidota</taxon>
        <taxon>Flavobacteriia</taxon>
        <taxon>Flavobacteriales</taxon>
        <taxon>Flavobacteriaceae</taxon>
        <taxon>Kordia</taxon>
    </lineage>
</organism>
<evidence type="ECO:0000256" key="4">
    <source>
        <dbReference type="SAM" id="Phobius"/>
    </source>
</evidence>
<dbReference type="InterPro" id="IPR050498">
    <property type="entry name" value="Ycf3"/>
</dbReference>
<dbReference type="Pfam" id="PF00515">
    <property type="entry name" value="TPR_1"/>
    <property type="match status" value="1"/>
</dbReference>
<reference evidence="5 6" key="1">
    <citation type="submission" date="2020-07" db="EMBL/GenBank/DDBJ databases">
        <title>Description of Kordia aestuariivivens sp. nov., isolated from a tidal flat.</title>
        <authorList>
            <person name="Park S."/>
            <person name="Yoon J.-H."/>
        </authorList>
    </citation>
    <scope>NUCLEOTIDE SEQUENCE [LARGE SCALE GENOMIC DNA]</scope>
    <source>
        <strain evidence="5 6">YSTF-M3</strain>
    </source>
</reference>
<dbReference type="Proteomes" id="UP000619238">
    <property type="component" value="Unassembled WGS sequence"/>
</dbReference>
<dbReference type="PANTHER" id="PTHR44858:SF1">
    <property type="entry name" value="UDP-N-ACETYLGLUCOSAMINE--PEPTIDE N-ACETYLGLUCOSAMINYLTRANSFERASE SPINDLY-RELATED"/>
    <property type="match status" value="1"/>
</dbReference>
<dbReference type="EMBL" id="JACGWS010000005">
    <property type="protein sequence ID" value="MBC8755058.1"/>
    <property type="molecule type" value="Genomic_DNA"/>
</dbReference>
<gene>
    <name evidence="5" type="ORF">H2O64_10270</name>
</gene>
<feature type="repeat" description="TPR" evidence="3">
    <location>
        <begin position="240"/>
        <end position="273"/>
    </location>
</feature>
<feature type="transmembrane region" description="Helical" evidence="4">
    <location>
        <begin position="6"/>
        <end position="26"/>
    </location>
</feature>
<comment type="caution">
    <text evidence="5">The sequence shown here is derived from an EMBL/GenBank/DDBJ whole genome shotgun (WGS) entry which is preliminary data.</text>
</comment>
<feature type="transmembrane region" description="Helical" evidence="4">
    <location>
        <begin position="90"/>
        <end position="113"/>
    </location>
</feature>